<sequence length="82" mass="8908">DALEEANTEKAATRKALEAKAADLLSIKTVATSYLDDFDFVVAQVKVVLPSEHHAYLKEIDVVKVIQDGRLVDQGAPATVQE</sequence>
<feature type="non-terminal residue" evidence="1">
    <location>
        <position position="1"/>
    </location>
</feature>
<dbReference type="EMBL" id="LXQA010718861">
    <property type="protein sequence ID" value="MCI67536.1"/>
    <property type="molecule type" value="Genomic_DNA"/>
</dbReference>
<evidence type="ECO:0000313" key="2">
    <source>
        <dbReference type="Proteomes" id="UP000265520"/>
    </source>
</evidence>
<name>A0A392U562_9FABA</name>
<accession>A0A392U562</accession>
<proteinExistence type="predicted"/>
<reference evidence="1 2" key="1">
    <citation type="journal article" date="2018" name="Front. Plant Sci.">
        <title>Red Clover (Trifolium pratense) and Zigzag Clover (T. medium) - A Picture of Genomic Similarities and Differences.</title>
        <authorList>
            <person name="Dluhosova J."/>
            <person name="Istvanek J."/>
            <person name="Nedelnik J."/>
            <person name="Repkova J."/>
        </authorList>
    </citation>
    <scope>NUCLEOTIDE SEQUENCE [LARGE SCALE GENOMIC DNA]</scope>
    <source>
        <strain evidence="2">cv. 10/8</strain>
        <tissue evidence="1">Leaf</tissue>
    </source>
</reference>
<organism evidence="1 2">
    <name type="scientific">Trifolium medium</name>
    <dbReference type="NCBI Taxonomy" id="97028"/>
    <lineage>
        <taxon>Eukaryota</taxon>
        <taxon>Viridiplantae</taxon>
        <taxon>Streptophyta</taxon>
        <taxon>Embryophyta</taxon>
        <taxon>Tracheophyta</taxon>
        <taxon>Spermatophyta</taxon>
        <taxon>Magnoliopsida</taxon>
        <taxon>eudicotyledons</taxon>
        <taxon>Gunneridae</taxon>
        <taxon>Pentapetalae</taxon>
        <taxon>rosids</taxon>
        <taxon>fabids</taxon>
        <taxon>Fabales</taxon>
        <taxon>Fabaceae</taxon>
        <taxon>Papilionoideae</taxon>
        <taxon>50 kb inversion clade</taxon>
        <taxon>NPAAA clade</taxon>
        <taxon>Hologalegina</taxon>
        <taxon>IRL clade</taxon>
        <taxon>Trifolieae</taxon>
        <taxon>Trifolium</taxon>
    </lineage>
</organism>
<evidence type="ECO:0000313" key="1">
    <source>
        <dbReference type="EMBL" id="MCI67536.1"/>
    </source>
</evidence>
<protein>
    <submittedName>
        <fullName evidence="1">Uncharacterized protein</fullName>
    </submittedName>
</protein>
<dbReference type="AlphaFoldDB" id="A0A392U562"/>
<dbReference type="Proteomes" id="UP000265520">
    <property type="component" value="Unassembled WGS sequence"/>
</dbReference>
<feature type="non-terminal residue" evidence="1">
    <location>
        <position position="82"/>
    </location>
</feature>
<keyword evidence="2" id="KW-1185">Reference proteome</keyword>
<comment type="caution">
    <text evidence="1">The sequence shown here is derived from an EMBL/GenBank/DDBJ whole genome shotgun (WGS) entry which is preliminary data.</text>
</comment>